<evidence type="ECO:0000256" key="3">
    <source>
        <dbReference type="SAM" id="MobiDB-lite"/>
    </source>
</evidence>
<dbReference type="Gene3D" id="2.40.30.170">
    <property type="match status" value="1"/>
</dbReference>
<keyword evidence="2" id="KW-0175">Coiled coil</keyword>
<protein>
    <submittedName>
        <fullName evidence="6">Efflux transporter periplasmic adaptor subunit</fullName>
    </submittedName>
</protein>
<reference evidence="6 7" key="1">
    <citation type="submission" date="2018-07" db="EMBL/GenBank/DDBJ databases">
        <title>Diversity of Mesorhizobium strains in Brazil.</title>
        <authorList>
            <person name="Helene L.C.F."/>
            <person name="Dall'Agnol R."/>
            <person name="Delamuta J.R.M."/>
            <person name="Hungria M."/>
        </authorList>
    </citation>
    <scope>NUCLEOTIDE SEQUENCE [LARGE SCALE GENOMIC DNA]</scope>
    <source>
        <strain evidence="6 7">AC99b</strain>
    </source>
</reference>
<evidence type="ECO:0000259" key="4">
    <source>
        <dbReference type="Pfam" id="PF25954"/>
    </source>
</evidence>
<dbReference type="InterPro" id="IPR006143">
    <property type="entry name" value="RND_pump_MFP"/>
</dbReference>
<evidence type="ECO:0000259" key="5">
    <source>
        <dbReference type="Pfam" id="PF25973"/>
    </source>
</evidence>
<dbReference type="Pfam" id="PF25954">
    <property type="entry name" value="Beta-barrel_RND_2"/>
    <property type="match status" value="1"/>
</dbReference>
<dbReference type="AlphaFoldDB" id="A0A330HAF6"/>
<sequence length="399" mass="42213">MPKIRFHKLAAIAVLIGFGAWMGTGQFSSVGSAANKSVTTDKPADAGKPAQPGAAKPEAAKPNTAQAEPKVAPRTVAVVTPPRKTFARAIRISGLTEADKRAVLATRVNGIIDKLPVKQGDHVKTGDLVLMLAAEEKISMVDNAKQLMVQRKAELEAAERLAKTGNLPKLQLDTARSNLTLAQSQLDTAQAELDRNEVKAPFDGVIDRIPVELGSSVMQGGEVATILKLDPVIARGEISERDLRYVKIGDEADVRLVNDQKVTGTVRYISRDASSQTRTFRVEVAIPNGDGSIPAGMTAEIALSAEPTNAVMLPRSVVTLGDKGDLGIRAVGKDDKVAFFPIDLVDDTPHGLVLGGIPQDARIIVAGQELVKEGDLVKPVEADQATINKLIGEATAGTQ</sequence>
<feature type="domain" description="CzcB-like barrel-sandwich hybrid" evidence="5">
    <location>
        <begin position="102"/>
        <end position="226"/>
    </location>
</feature>
<evidence type="ECO:0000313" key="7">
    <source>
        <dbReference type="Proteomes" id="UP000251558"/>
    </source>
</evidence>
<dbReference type="GO" id="GO:1990281">
    <property type="term" value="C:efflux pump complex"/>
    <property type="evidence" value="ECO:0007669"/>
    <property type="project" value="TreeGrafter"/>
</dbReference>
<dbReference type="Proteomes" id="UP000251558">
    <property type="component" value="Unassembled WGS sequence"/>
</dbReference>
<dbReference type="InterPro" id="IPR058647">
    <property type="entry name" value="BSH_CzcB-like"/>
</dbReference>
<dbReference type="PANTHER" id="PTHR30469:SF29">
    <property type="entry name" value="BLR2860 PROTEIN"/>
    <property type="match status" value="1"/>
</dbReference>
<dbReference type="PANTHER" id="PTHR30469">
    <property type="entry name" value="MULTIDRUG RESISTANCE PROTEIN MDTA"/>
    <property type="match status" value="1"/>
</dbReference>
<accession>A0A330HAF6</accession>
<dbReference type="Gene3D" id="2.40.420.20">
    <property type="match status" value="1"/>
</dbReference>
<feature type="region of interest" description="Disordered" evidence="3">
    <location>
        <begin position="36"/>
        <end position="75"/>
    </location>
</feature>
<evidence type="ECO:0000313" key="6">
    <source>
        <dbReference type="EMBL" id="RAZ85586.1"/>
    </source>
</evidence>
<gene>
    <name evidence="6" type="ORF">DPM33_29355</name>
</gene>
<dbReference type="Gene3D" id="2.40.50.100">
    <property type="match status" value="1"/>
</dbReference>
<dbReference type="OrthoDB" id="9806939at2"/>
<dbReference type="Pfam" id="PF25973">
    <property type="entry name" value="BSH_CzcB"/>
    <property type="match status" value="1"/>
</dbReference>
<comment type="caution">
    <text evidence="6">The sequence shown here is derived from an EMBL/GenBank/DDBJ whole genome shotgun (WGS) entry which is preliminary data.</text>
</comment>
<dbReference type="GO" id="GO:0015562">
    <property type="term" value="F:efflux transmembrane transporter activity"/>
    <property type="evidence" value="ECO:0007669"/>
    <property type="project" value="TreeGrafter"/>
</dbReference>
<dbReference type="SUPFAM" id="SSF111369">
    <property type="entry name" value="HlyD-like secretion proteins"/>
    <property type="match status" value="1"/>
</dbReference>
<proteinExistence type="inferred from homology"/>
<keyword evidence="7" id="KW-1185">Reference proteome</keyword>
<feature type="compositionally biased region" description="Low complexity" evidence="3">
    <location>
        <begin position="46"/>
        <end position="62"/>
    </location>
</feature>
<dbReference type="RefSeq" id="WP_112100888.1">
    <property type="nucleotide sequence ID" value="NZ_QMBP01000019.1"/>
</dbReference>
<dbReference type="Gene3D" id="1.10.287.470">
    <property type="entry name" value="Helix hairpin bin"/>
    <property type="match status" value="1"/>
</dbReference>
<dbReference type="NCBIfam" id="TIGR01730">
    <property type="entry name" value="RND_mfp"/>
    <property type="match status" value="1"/>
</dbReference>
<organism evidence="6 7">
    <name type="scientific">Mesorhizobium hawassense</name>
    <dbReference type="NCBI Taxonomy" id="1209954"/>
    <lineage>
        <taxon>Bacteria</taxon>
        <taxon>Pseudomonadati</taxon>
        <taxon>Pseudomonadota</taxon>
        <taxon>Alphaproteobacteria</taxon>
        <taxon>Hyphomicrobiales</taxon>
        <taxon>Phyllobacteriaceae</taxon>
        <taxon>Mesorhizobium</taxon>
    </lineage>
</organism>
<feature type="domain" description="CusB-like beta-barrel" evidence="4">
    <location>
        <begin position="237"/>
        <end position="306"/>
    </location>
</feature>
<comment type="similarity">
    <text evidence="1">Belongs to the membrane fusion protein (MFP) (TC 8.A.1) family.</text>
</comment>
<dbReference type="EMBL" id="QMBP01000019">
    <property type="protein sequence ID" value="RAZ85586.1"/>
    <property type="molecule type" value="Genomic_DNA"/>
</dbReference>
<feature type="coiled-coil region" evidence="2">
    <location>
        <begin position="141"/>
        <end position="199"/>
    </location>
</feature>
<name>A0A330HAF6_9HYPH</name>
<dbReference type="InterPro" id="IPR058792">
    <property type="entry name" value="Beta-barrel_RND_2"/>
</dbReference>
<evidence type="ECO:0000256" key="2">
    <source>
        <dbReference type="SAM" id="Coils"/>
    </source>
</evidence>
<evidence type="ECO:0000256" key="1">
    <source>
        <dbReference type="ARBA" id="ARBA00009477"/>
    </source>
</evidence>